<dbReference type="PANTHER" id="PTHR43459:SF1">
    <property type="entry name" value="EG:BACN32G11.4 PROTEIN"/>
    <property type="match status" value="1"/>
</dbReference>
<dbReference type="Gene3D" id="1.10.12.10">
    <property type="entry name" value="Lyase 2-enoyl-coa Hydratase, Chain A, domain 2"/>
    <property type="match status" value="1"/>
</dbReference>
<evidence type="ECO:0000313" key="2">
    <source>
        <dbReference type="EMBL" id="SDF25784.1"/>
    </source>
</evidence>
<keyword evidence="2" id="KW-0413">Isomerase</keyword>
<dbReference type="CDD" id="cd06558">
    <property type="entry name" value="crotonase-like"/>
    <property type="match status" value="1"/>
</dbReference>
<dbReference type="STRING" id="282683.SAMN04488105_115133"/>
<dbReference type="SUPFAM" id="SSF52096">
    <property type="entry name" value="ClpP/crotonase"/>
    <property type="match status" value="1"/>
</dbReference>
<dbReference type="InterPro" id="IPR014748">
    <property type="entry name" value="Enoyl-CoA_hydra_C"/>
</dbReference>
<protein>
    <submittedName>
        <fullName evidence="2">2-(1,2-epoxy-1,2-dihydrophenyl)acetyl-CoA isomerase</fullName>
    </submittedName>
</protein>
<dbReference type="GO" id="GO:0016853">
    <property type="term" value="F:isomerase activity"/>
    <property type="evidence" value="ECO:0007669"/>
    <property type="project" value="UniProtKB-KW"/>
</dbReference>
<name>A0A1G7JLX7_9RHOB</name>
<evidence type="ECO:0000313" key="3">
    <source>
        <dbReference type="Proteomes" id="UP000198994"/>
    </source>
</evidence>
<sequence>MPLLYSRSGGVGRMTFDFPEKKNALDQDARKEMERIVTEVRDDDRVRALLISGTGGAFCAGGDINTFASSTPIAMRDRMKQQHRVTRMLYDLEKPVIAAVAGPAFGVGFNIALLADVILAAPTARFCQAYARVAIVPDGGGLYLLARVVGTQRAKAMFMTAQVIGAQEARDLGIVHAIYDEDALEAEAAALATRLAEGPTRAFGLGKAMLNRGMDCDLATYLEIEATAEAFIMQTEDHREAVAAFREKRQPRFRGS</sequence>
<comment type="similarity">
    <text evidence="1">Belongs to the enoyl-CoA hydratase/isomerase family.</text>
</comment>
<evidence type="ECO:0000256" key="1">
    <source>
        <dbReference type="ARBA" id="ARBA00005254"/>
    </source>
</evidence>
<accession>A0A1G7JLX7</accession>
<dbReference type="PANTHER" id="PTHR43459">
    <property type="entry name" value="ENOYL-COA HYDRATASE"/>
    <property type="match status" value="1"/>
</dbReference>
<dbReference type="InterPro" id="IPR029045">
    <property type="entry name" value="ClpP/crotonase-like_dom_sf"/>
</dbReference>
<dbReference type="Gene3D" id="3.90.226.10">
    <property type="entry name" value="2-enoyl-CoA Hydratase, Chain A, domain 1"/>
    <property type="match status" value="1"/>
</dbReference>
<keyword evidence="3" id="KW-1185">Reference proteome</keyword>
<reference evidence="3" key="1">
    <citation type="submission" date="2016-10" db="EMBL/GenBank/DDBJ databases">
        <authorList>
            <person name="Varghese N."/>
            <person name="Submissions S."/>
        </authorList>
    </citation>
    <scope>NUCLEOTIDE SEQUENCE [LARGE SCALE GENOMIC DNA]</scope>
    <source>
        <strain evidence="3">DSM 10146</strain>
    </source>
</reference>
<dbReference type="EMBL" id="FNAV01000015">
    <property type="protein sequence ID" value="SDF25784.1"/>
    <property type="molecule type" value="Genomic_DNA"/>
</dbReference>
<organism evidence="2 3">
    <name type="scientific">Salipiger thiooxidans</name>
    <dbReference type="NCBI Taxonomy" id="282683"/>
    <lineage>
        <taxon>Bacteria</taxon>
        <taxon>Pseudomonadati</taxon>
        <taxon>Pseudomonadota</taxon>
        <taxon>Alphaproteobacteria</taxon>
        <taxon>Rhodobacterales</taxon>
        <taxon>Roseobacteraceae</taxon>
        <taxon>Salipiger</taxon>
    </lineage>
</organism>
<dbReference type="InterPro" id="IPR001753">
    <property type="entry name" value="Enoyl-CoA_hydra/iso"/>
</dbReference>
<dbReference type="Proteomes" id="UP000198994">
    <property type="component" value="Unassembled WGS sequence"/>
</dbReference>
<gene>
    <name evidence="2" type="ORF">SAMN04488105_115133</name>
</gene>
<proteinExistence type="inferred from homology"/>
<dbReference type="AlphaFoldDB" id="A0A1G7JLX7"/>
<dbReference type="Pfam" id="PF00378">
    <property type="entry name" value="ECH_1"/>
    <property type="match status" value="1"/>
</dbReference>